<dbReference type="PANTHER" id="PTHR43026:SF1">
    <property type="entry name" value="2-HYDROXYACID DEHYDROGENASE HOMOLOG 1-RELATED"/>
    <property type="match status" value="1"/>
</dbReference>
<evidence type="ECO:0000256" key="4">
    <source>
        <dbReference type="RuleBase" id="RU003719"/>
    </source>
</evidence>
<keyword evidence="2 4" id="KW-0560">Oxidoreductase</keyword>
<dbReference type="InterPro" id="IPR006139">
    <property type="entry name" value="D-isomer_2_OHA_DH_cat_dom"/>
</dbReference>
<dbReference type="Proteomes" id="UP000261828">
    <property type="component" value="Unassembled WGS sequence"/>
</dbReference>
<proteinExistence type="inferred from homology"/>
<dbReference type="GO" id="GO:0051287">
    <property type="term" value="F:NAD binding"/>
    <property type="evidence" value="ECO:0007669"/>
    <property type="project" value="InterPro"/>
</dbReference>
<evidence type="ECO:0000259" key="5">
    <source>
        <dbReference type="Pfam" id="PF00389"/>
    </source>
</evidence>
<dbReference type="InterPro" id="IPR036291">
    <property type="entry name" value="NAD(P)-bd_dom_sf"/>
</dbReference>
<feature type="domain" description="D-isomer specific 2-hydroxyacid dehydrogenase NAD-binding" evidence="6">
    <location>
        <begin position="110"/>
        <end position="297"/>
    </location>
</feature>
<evidence type="ECO:0000313" key="7">
    <source>
        <dbReference type="EMBL" id="RDY58047.1"/>
    </source>
</evidence>
<dbReference type="Pfam" id="PF00389">
    <property type="entry name" value="2-Hacid_dh"/>
    <property type="match status" value="1"/>
</dbReference>
<dbReference type="PANTHER" id="PTHR43026">
    <property type="entry name" value="2-HYDROXYACID DEHYDROGENASE HOMOLOG 1-RELATED"/>
    <property type="match status" value="1"/>
</dbReference>
<name>A0A371JLT8_9FLAO</name>
<accession>A0A371JLT8</accession>
<dbReference type="InterPro" id="IPR058205">
    <property type="entry name" value="D-LDH-like"/>
</dbReference>
<keyword evidence="8" id="KW-1185">Reference proteome</keyword>
<dbReference type="EMBL" id="QTJX01000005">
    <property type="protein sequence ID" value="RDY58047.1"/>
    <property type="molecule type" value="Genomic_DNA"/>
</dbReference>
<gene>
    <name evidence="7" type="ORF">DX873_16085</name>
</gene>
<dbReference type="GO" id="GO:0008720">
    <property type="term" value="F:D-lactate dehydrogenase (NAD+) activity"/>
    <property type="evidence" value="ECO:0007669"/>
    <property type="project" value="TreeGrafter"/>
</dbReference>
<evidence type="ECO:0000313" key="8">
    <source>
        <dbReference type="Proteomes" id="UP000261828"/>
    </source>
</evidence>
<feature type="domain" description="D-isomer specific 2-hydroxyacid dehydrogenase catalytic" evidence="5">
    <location>
        <begin position="4"/>
        <end position="327"/>
    </location>
</feature>
<comment type="caution">
    <text evidence="7">The sequence shown here is derived from an EMBL/GenBank/DDBJ whole genome shotgun (WGS) entry which is preliminary data.</text>
</comment>
<dbReference type="Pfam" id="PF02826">
    <property type="entry name" value="2-Hacid_dh_C"/>
    <property type="match status" value="1"/>
</dbReference>
<dbReference type="OrthoDB" id="9777288at2"/>
<protein>
    <submittedName>
        <fullName evidence="7">2-hydroxyacid dehydrogenase</fullName>
    </submittedName>
</protein>
<dbReference type="PROSITE" id="PS00670">
    <property type="entry name" value="D_2_HYDROXYACID_DH_2"/>
    <property type="match status" value="1"/>
</dbReference>
<keyword evidence="3" id="KW-0520">NAD</keyword>
<dbReference type="Gene3D" id="3.40.50.720">
    <property type="entry name" value="NAD(P)-binding Rossmann-like Domain"/>
    <property type="match status" value="2"/>
</dbReference>
<evidence type="ECO:0000256" key="3">
    <source>
        <dbReference type="ARBA" id="ARBA00023027"/>
    </source>
</evidence>
<dbReference type="InterPro" id="IPR029752">
    <property type="entry name" value="D-isomer_DH_CS1"/>
</dbReference>
<dbReference type="SUPFAM" id="SSF52283">
    <property type="entry name" value="Formate/glycerate dehydrogenase catalytic domain-like"/>
    <property type="match status" value="1"/>
</dbReference>
<dbReference type="CDD" id="cd12183">
    <property type="entry name" value="LDH_like_2"/>
    <property type="match status" value="1"/>
</dbReference>
<evidence type="ECO:0000256" key="2">
    <source>
        <dbReference type="ARBA" id="ARBA00023002"/>
    </source>
</evidence>
<organism evidence="7 8">
    <name type="scientific">Flagellimonas nanhaiensis</name>
    <dbReference type="NCBI Taxonomy" id="2292706"/>
    <lineage>
        <taxon>Bacteria</taxon>
        <taxon>Pseudomonadati</taxon>
        <taxon>Bacteroidota</taxon>
        <taxon>Flavobacteriia</taxon>
        <taxon>Flavobacteriales</taxon>
        <taxon>Flavobacteriaceae</taxon>
        <taxon>Flagellimonas</taxon>
    </lineage>
</organism>
<dbReference type="InterPro" id="IPR029753">
    <property type="entry name" value="D-isomer_DH_CS"/>
</dbReference>
<evidence type="ECO:0000256" key="1">
    <source>
        <dbReference type="ARBA" id="ARBA00005854"/>
    </source>
</evidence>
<dbReference type="SUPFAM" id="SSF51735">
    <property type="entry name" value="NAD(P)-binding Rossmann-fold domains"/>
    <property type="match status" value="1"/>
</dbReference>
<dbReference type="AlphaFoldDB" id="A0A371JLT8"/>
<reference evidence="7 8" key="1">
    <citation type="submission" date="2018-08" db="EMBL/GenBank/DDBJ databases">
        <title>Muricauda nanhaiensis sp. nov., isolated from seawater of the South China Sea.</title>
        <authorList>
            <person name="Dang Y."/>
        </authorList>
    </citation>
    <scope>NUCLEOTIDE SEQUENCE [LARGE SCALE GENOMIC DNA]</scope>
    <source>
        <strain evidence="7 8">SM1704</strain>
    </source>
</reference>
<dbReference type="RefSeq" id="WP_116185517.1">
    <property type="nucleotide sequence ID" value="NZ_QTJX01000005.1"/>
</dbReference>
<comment type="similarity">
    <text evidence="1 4">Belongs to the D-isomer specific 2-hydroxyacid dehydrogenase family.</text>
</comment>
<evidence type="ECO:0000259" key="6">
    <source>
        <dbReference type="Pfam" id="PF02826"/>
    </source>
</evidence>
<dbReference type="PROSITE" id="PS00065">
    <property type="entry name" value="D_2_HYDROXYACID_DH_1"/>
    <property type="match status" value="1"/>
</dbReference>
<dbReference type="InterPro" id="IPR006140">
    <property type="entry name" value="D-isomer_DH_NAD-bd"/>
</dbReference>
<sequence>MKVLVYSAKDFEIENIKAVNADRHKIRFEARALDSTTAVMAAGYDAISIFSSDEASLVVLEILKEMGVKYVTLRSTGYNNISVKSAKRLGIKVAYAPEYSPHAIAEHAICLLLALNRNLIRANDQVHNYNFMVKDLIGFDLEGKTVGVFGTGRIGSIMVKILHAFGCKVLGTDLKKNHFLENQYDLEYVELEELCKQCDIVSINVPLTYDTHHIFDSKLLGSMKKGALLINTARGAIVKTKDLLEVLKDGRLAGYATDVYENEKGIFFKDNSARGIKDEQLKELIAMTNVLLTPHQAFATREALQRIAETTLYNIDCWEEDRTCKNELGFVNPVS</sequence>